<proteinExistence type="predicted"/>
<keyword evidence="2 5" id="KW-0812">Transmembrane</keyword>
<evidence type="ECO:0000256" key="3">
    <source>
        <dbReference type="ARBA" id="ARBA00022989"/>
    </source>
</evidence>
<feature type="transmembrane region" description="Helical" evidence="5">
    <location>
        <begin position="122"/>
        <end position="142"/>
    </location>
</feature>
<feature type="domain" description="Methylamine utilisation protein MauE" evidence="6">
    <location>
        <begin position="4"/>
        <end position="136"/>
    </location>
</feature>
<keyword evidence="4 5" id="KW-0472">Membrane</keyword>
<comment type="caution">
    <text evidence="7">The sequence shown here is derived from an EMBL/GenBank/DDBJ whole genome shotgun (WGS) entry which is preliminary data.</text>
</comment>
<protein>
    <recommendedName>
        <fullName evidence="6">Methylamine utilisation protein MauE domain-containing protein</fullName>
    </recommendedName>
</protein>
<dbReference type="Proteomes" id="UP001499993">
    <property type="component" value="Unassembled WGS sequence"/>
</dbReference>
<evidence type="ECO:0000259" key="6">
    <source>
        <dbReference type="Pfam" id="PF07291"/>
    </source>
</evidence>
<name>A0ABP9GCK1_9ACTN</name>
<feature type="transmembrane region" description="Helical" evidence="5">
    <location>
        <begin position="54"/>
        <end position="72"/>
    </location>
</feature>
<dbReference type="EMBL" id="BAABIK010000008">
    <property type="protein sequence ID" value="GAA4938078.1"/>
    <property type="molecule type" value="Genomic_DNA"/>
</dbReference>
<dbReference type="RefSeq" id="WP_345556299.1">
    <property type="nucleotide sequence ID" value="NZ_BAABIK010000008.1"/>
</dbReference>
<comment type="subcellular location">
    <subcellularLocation>
        <location evidence="1">Membrane</location>
        <topology evidence="1">Multi-pass membrane protein</topology>
    </subcellularLocation>
</comment>
<evidence type="ECO:0000313" key="8">
    <source>
        <dbReference type="Proteomes" id="UP001499993"/>
    </source>
</evidence>
<sequence>MLPYAALALQMAVAGVFLVSAVAKFRPTANEETWSILAGLLPVRRFPVRAASRVHAAAELALGLTLLGGLAAGTVLRAAALSAAALLLSAFTALAAYAARSQTAIPCSCFGRSSSLLGWSHVWRNLVLTGVALSGLVCTVAADPGAPVRPGGAAIAAVVALVVTALTVFYDDIVDLFGTPDRLQRV</sequence>
<reference evidence="8" key="1">
    <citation type="journal article" date="2019" name="Int. J. Syst. Evol. Microbiol.">
        <title>The Global Catalogue of Microorganisms (GCM) 10K type strain sequencing project: providing services to taxonomists for standard genome sequencing and annotation.</title>
        <authorList>
            <consortium name="The Broad Institute Genomics Platform"/>
            <consortium name="The Broad Institute Genome Sequencing Center for Infectious Disease"/>
            <person name="Wu L."/>
            <person name="Ma J."/>
        </authorList>
    </citation>
    <scope>NUCLEOTIDE SEQUENCE [LARGE SCALE GENOMIC DNA]</scope>
    <source>
        <strain evidence="8">JCM 18123</strain>
    </source>
</reference>
<evidence type="ECO:0000256" key="4">
    <source>
        <dbReference type="ARBA" id="ARBA00023136"/>
    </source>
</evidence>
<accession>A0ABP9GCK1</accession>
<evidence type="ECO:0000256" key="5">
    <source>
        <dbReference type="SAM" id="Phobius"/>
    </source>
</evidence>
<keyword evidence="3 5" id="KW-1133">Transmembrane helix</keyword>
<organism evidence="7 8">
    <name type="scientific">Streptomonospora halophila</name>
    <dbReference type="NCBI Taxonomy" id="427369"/>
    <lineage>
        <taxon>Bacteria</taxon>
        <taxon>Bacillati</taxon>
        <taxon>Actinomycetota</taxon>
        <taxon>Actinomycetes</taxon>
        <taxon>Streptosporangiales</taxon>
        <taxon>Nocardiopsidaceae</taxon>
        <taxon>Streptomonospora</taxon>
    </lineage>
</organism>
<feature type="transmembrane region" description="Helical" evidence="5">
    <location>
        <begin position="148"/>
        <end position="170"/>
    </location>
</feature>
<keyword evidence="8" id="KW-1185">Reference proteome</keyword>
<gene>
    <name evidence="7" type="ORF">GCM10023224_19090</name>
</gene>
<dbReference type="InterPro" id="IPR009908">
    <property type="entry name" value="Methylamine_util_MauE"/>
</dbReference>
<feature type="transmembrane region" description="Helical" evidence="5">
    <location>
        <begin position="78"/>
        <end position="98"/>
    </location>
</feature>
<evidence type="ECO:0000313" key="7">
    <source>
        <dbReference type="EMBL" id="GAA4938078.1"/>
    </source>
</evidence>
<evidence type="ECO:0000256" key="1">
    <source>
        <dbReference type="ARBA" id="ARBA00004141"/>
    </source>
</evidence>
<dbReference type="Pfam" id="PF07291">
    <property type="entry name" value="MauE"/>
    <property type="match status" value="1"/>
</dbReference>
<evidence type="ECO:0000256" key="2">
    <source>
        <dbReference type="ARBA" id="ARBA00022692"/>
    </source>
</evidence>
<feature type="transmembrane region" description="Helical" evidence="5">
    <location>
        <begin position="6"/>
        <end position="25"/>
    </location>
</feature>